<evidence type="ECO:0000313" key="6">
    <source>
        <dbReference type="EMBL" id="QJR38322.1"/>
    </source>
</evidence>
<organism evidence="6 7">
    <name type="scientific">Gemmatimonas groenlandica</name>
    <dbReference type="NCBI Taxonomy" id="2732249"/>
    <lineage>
        <taxon>Bacteria</taxon>
        <taxon>Pseudomonadati</taxon>
        <taxon>Gemmatimonadota</taxon>
        <taxon>Gemmatimonadia</taxon>
        <taxon>Gemmatimonadales</taxon>
        <taxon>Gemmatimonadaceae</taxon>
        <taxon>Gemmatimonas</taxon>
    </lineage>
</organism>
<keyword evidence="4" id="KW-0456">Lyase</keyword>
<dbReference type="FunFam" id="3.40.50.1100:FF:000005">
    <property type="entry name" value="Threonine dehydratase catabolic"/>
    <property type="match status" value="1"/>
</dbReference>
<keyword evidence="7" id="KW-1185">Reference proteome</keyword>
<dbReference type="Gene3D" id="3.40.50.1100">
    <property type="match status" value="2"/>
</dbReference>
<dbReference type="InterPro" id="IPR050147">
    <property type="entry name" value="Ser/Thr_Dehydratase"/>
</dbReference>
<dbReference type="PANTHER" id="PTHR48078:SF6">
    <property type="entry name" value="L-THREONINE DEHYDRATASE CATABOLIC TDCB"/>
    <property type="match status" value="1"/>
</dbReference>
<comment type="similarity">
    <text evidence="2">Belongs to the serine/threonine dehydratase family.</text>
</comment>
<evidence type="ECO:0000256" key="3">
    <source>
        <dbReference type="ARBA" id="ARBA00022898"/>
    </source>
</evidence>
<evidence type="ECO:0000256" key="4">
    <source>
        <dbReference type="ARBA" id="ARBA00023239"/>
    </source>
</evidence>
<dbReference type="GO" id="GO:0003941">
    <property type="term" value="F:L-serine ammonia-lyase activity"/>
    <property type="evidence" value="ECO:0007669"/>
    <property type="project" value="TreeGrafter"/>
</dbReference>
<proteinExistence type="inferred from homology"/>
<reference evidence="6 7" key="1">
    <citation type="submission" date="2020-05" db="EMBL/GenBank/DDBJ databases">
        <title>Complete genome sequence of Gemmatimonas greenlandica TET16.</title>
        <authorList>
            <person name="Zeng Y."/>
        </authorList>
    </citation>
    <scope>NUCLEOTIDE SEQUENCE [LARGE SCALE GENOMIC DNA]</scope>
    <source>
        <strain evidence="6 7">TET16</strain>
    </source>
</reference>
<evidence type="ECO:0000313" key="7">
    <source>
        <dbReference type="Proteomes" id="UP000500938"/>
    </source>
</evidence>
<dbReference type="PANTHER" id="PTHR48078">
    <property type="entry name" value="THREONINE DEHYDRATASE, MITOCHONDRIAL-RELATED"/>
    <property type="match status" value="1"/>
</dbReference>
<comment type="cofactor">
    <cofactor evidence="1">
        <name>pyridoxal 5'-phosphate</name>
        <dbReference type="ChEBI" id="CHEBI:597326"/>
    </cofactor>
</comment>
<evidence type="ECO:0000256" key="2">
    <source>
        <dbReference type="ARBA" id="ARBA00010869"/>
    </source>
</evidence>
<dbReference type="InterPro" id="IPR036052">
    <property type="entry name" value="TrpB-like_PALP_sf"/>
</dbReference>
<dbReference type="EMBL" id="CP053085">
    <property type="protein sequence ID" value="QJR38322.1"/>
    <property type="molecule type" value="Genomic_DNA"/>
</dbReference>
<evidence type="ECO:0000256" key="1">
    <source>
        <dbReference type="ARBA" id="ARBA00001933"/>
    </source>
</evidence>
<evidence type="ECO:0000259" key="5">
    <source>
        <dbReference type="Pfam" id="PF00291"/>
    </source>
</evidence>
<feature type="domain" description="Tryptophan synthase beta chain-like PALP" evidence="5">
    <location>
        <begin position="20"/>
        <end position="305"/>
    </location>
</feature>
<dbReference type="Proteomes" id="UP000500938">
    <property type="component" value="Chromosome"/>
</dbReference>
<dbReference type="SUPFAM" id="SSF53686">
    <property type="entry name" value="Tryptophan synthase beta subunit-like PLP-dependent enzymes"/>
    <property type="match status" value="1"/>
</dbReference>
<dbReference type="GO" id="GO:0009097">
    <property type="term" value="P:isoleucine biosynthetic process"/>
    <property type="evidence" value="ECO:0007669"/>
    <property type="project" value="TreeGrafter"/>
</dbReference>
<dbReference type="KEGG" id="ggr:HKW67_19360"/>
<name>A0A6M4IZJ5_9BACT</name>
<dbReference type="AlphaFoldDB" id="A0A6M4IZJ5"/>
<dbReference type="GO" id="GO:0006565">
    <property type="term" value="P:L-serine catabolic process"/>
    <property type="evidence" value="ECO:0007669"/>
    <property type="project" value="TreeGrafter"/>
</dbReference>
<keyword evidence="3" id="KW-0663">Pyridoxal phosphate</keyword>
<protein>
    <submittedName>
        <fullName evidence="6">Pyridoxal-phosphate dependent enzyme</fullName>
    </submittedName>
</protein>
<dbReference type="GO" id="GO:0006567">
    <property type="term" value="P:L-threonine catabolic process"/>
    <property type="evidence" value="ECO:0007669"/>
    <property type="project" value="TreeGrafter"/>
</dbReference>
<dbReference type="InterPro" id="IPR001926">
    <property type="entry name" value="TrpB-like_PALP"/>
</dbReference>
<dbReference type="Pfam" id="PF00291">
    <property type="entry name" value="PALP"/>
    <property type="match status" value="1"/>
</dbReference>
<dbReference type="GO" id="GO:0004794">
    <property type="term" value="F:threonine deaminase activity"/>
    <property type="evidence" value="ECO:0007669"/>
    <property type="project" value="TreeGrafter"/>
</dbReference>
<sequence>MFADLTLAHIEAARDRVRGAAVRTPLVRLHVPLDYDGAPQEIWLKLENLQPIGAFKIRGAANAIAMATEAELARGVYTCSAGNMAQGVAWMARERGVPCTAVVPDHAPQTKLDAIRRLGGDVIRVPFAEWWQVMTSHRYEGMDGLFIHPVSDPRVMAGNGTIGLEILEDLPDVDAVVVPYGGGGLACGIATALRALRPGAKTLASEVETSAALAAALQAGEPTTITYTPSFVDGIGSSRVLDDMWPRAKALLDGSCVVSLHDVAAAVRLLVERNRVVSEGAGASSVAAALAGMAGTGKVVCVLSGGNIDRHTLSGILTSDATM</sequence>
<accession>A0A6M4IZJ5</accession>
<gene>
    <name evidence="6" type="ORF">HKW67_19360</name>
</gene>